<name>A0A4Y8S4D1_9SPHI</name>
<gene>
    <name evidence="1" type="ORF">E2R66_26715</name>
</gene>
<dbReference type="OrthoDB" id="1442221at2"/>
<evidence type="ECO:0000313" key="1">
    <source>
        <dbReference type="EMBL" id="TFF33274.1"/>
    </source>
</evidence>
<dbReference type="Proteomes" id="UP000297540">
    <property type="component" value="Unassembled WGS sequence"/>
</dbReference>
<organism evidence="1 2">
    <name type="scientific">Mucilaginibacter psychrotolerans</name>
    <dbReference type="NCBI Taxonomy" id="1524096"/>
    <lineage>
        <taxon>Bacteria</taxon>
        <taxon>Pseudomonadati</taxon>
        <taxon>Bacteroidota</taxon>
        <taxon>Sphingobacteriia</taxon>
        <taxon>Sphingobacteriales</taxon>
        <taxon>Sphingobacteriaceae</taxon>
        <taxon>Mucilaginibacter</taxon>
    </lineage>
</organism>
<accession>A0A4Y8S4D1</accession>
<dbReference type="RefSeq" id="WP_133236674.1">
    <property type="nucleotide sequence ID" value="NZ_SOZE01000050.1"/>
</dbReference>
<keyword evidence="2" id="KW-1185">Reference proteome</keyword>
<evidence type="ECO:0000313" key="2">
    <source>
        <dbReference type="Proteomes" id="UP000297540"/>
    </source>
</evidence>
<dbReference type="AlphaFoldDB" id="A0A4Y8S4D1"/>
<proteinExistence type="predicted"/>
<reference evidence="1 2" key="1">
    <citation type="journal article" date="2017" name="Int. J. Syst. Evol. Microbiol.">
        <title>Mucilaginibacterpsychrotolerans sp. nov., isolated from peatlands.</title>
        <authorList>
            <person name="Deng Y."/>
            <person name="Shen L."/>
            <person name="Xu B."/>
            <person name="Liu Y."/>
            <person name="Gu Z."/>
            <person name="Liu H."/>
            <person name="Zhou Y."/>
        </authorList>
    </citation>
    <scope>NUCLEOTIDE SEQUENCE [LARGE SCALE GENOMIC DNA]</scope>
    <source>
        <strain evidence="1 2">NH7-4</strain>
    </source>
</reference>
<sequence length="102" mass="11741">MKKGILLIHRNGKKAYVFGAGIKFGKPGFEDYDDLKWMHGWKINKDKFVHETIFANGDIEGSKKVRIRHPGISIWNWMDGAPNTGGTLCWDGHKYLWIHEGE</sequence>
<protein>
    <submittedName>
        <fullName evidence="1">Uncharacterized protein</fullName>
    </submittedName>
</protein>
<comment type="caution">
    <text evidence="1">The sequence shown here is derived from an EMBL/GenBank/DDBJ whole genome shotgun (WGS) entry which is preliminary data.</text>
</comment>
<dbReference type="EMBL" id="SOZE01000050">
    <property type="protein sequence ID" value="TFF33274.1"/>
    <property type="molecule type" value="Genomic_DNA"/>
</dbReference>